<evidence type="ECO:0000313" key="1">
    <source>
        <dbReference type="EMBL" id="QYD72218.1"/>
    </source>
</evidence>
<dbReference type="InterPro" id="IPR009389">
    <property type="entry name" value="DUF1045"/>
</dbReference>
<reference evidence="1 2" key="1">
    <citation type="submission" date="2021-07" db="EMBL/GenBank/DDBJ databases">
        <title>Paraburkholderia edwinii protects Aspergillus sp. from phenazines by acting as a toxin sponge.</title>
        <authorList>
            <person name="Dahlstrom K.M."/>
            <person name="Newman D.K."/>
        </authorList>
    </citation>
    <scope>NUCLEOTIDE SEQUENCE [LARGE SCALE GENOMIC DNA]</scope>
    <source>
        <strain evidence="1 2">Pe01</strain>
    </source>
</reference>
<dbReference type="Pfam" id="PF06299">
    <property type="entry name" value="DUF1045"/>
    <property type="match status" value="1"/>
</dbReference>
<organism evidence="1 2">
    <name type="scientific">Paraburkholderia edwinii</name>
    <dbReference type="NCBI Taxonomy" id="2861782"/>
    <lineage>
        <taxon>Bacteria</taxon>
        <taxon>Pseudomonadati</taxon>
        <taxon>Pseudomonadota</taxon>
        <taxon>Betaproteobacteria</taxon>
        <taxon>Burkholderiales</taxon>
        <taxon>Burkholderiaceae</taxon>
        <taxon>Paraburkholderia</taxon>
    </lineage>
</organism>
<sequence length="273" mass="29644">MSSAAAAASTGEAASSAALAAKASANDAPSNWSAASRIAIYYAPPRTSEWWDAGSAWLGRDAESGALHEPRADFPPLSQTLARLTNDPRRYGWHGTLVAPFRLVDGVQPRDVVDAAQRWARTQTRFALPVEAATLGRFVALRPAGEEADARVREVASNALRACAALRATPSAADLERRLAAPLTERQRALLVEWGYPYVFDEFRFHMTLSNSLEDAQDRAAIVQWWHARTQQLGPLPVEGIALFVEPAPGEPFVLWQRIAFGAIGASDNTEVK</sequence>
<keyword evidence="2" id="KW-1185">Reference proteome</keyword>
<evidence type="ECO:0000313" key="2">
    <source>
        <dbReference type="Proteomes" id="UP000826462"/>
    </source>
</evidence>
<accession>A0ABX8UZE3</accession>
<protein>
    <submittedName>
        <fullName evidence="1">DUF1045 domain-containing protein</fullName>
    </submittedName>
</protein>
<dbReference type="PIRSF" id="PIRSF033328">
    <property type="entry name" value="Phest_Mll4975"/>
    <property type="match status" value="1"/>
</dbReference>
<dbReference type="Proteomes" id="UP000826462">
    <property type="component" value="Chromosome 2"/>
</dbReference>
<proteinExistence type="predicted"/>
<dbReference type="RefSeq" id="WP_219801646.1">
    <property type="nucleotide sequence ID" value="NZ_CP080096.1"/>
</dbReference>
<gene>
    <name evidence="1" type="ORF">KZJ38_35345</name>
</gene>
<dbReference type="EMBL" id="CP080096">
    <property type="protein sequence ID" value="QYD72218.1"/>
    <property type="molecule type" value="Genomic_DNA"/>
</dbReference>
<name>A0ABX8UZE3_9BURK</name>